<dbReference type="GO" id="GO:0009263">
    <property type="term" value="P:deoxyribonucleotide biosynthetic process"/>
    <property type="evidence" value="ECO:0007669"/>
    <property type="project" value="InterPro"/>
</dbReference>
<keyword evidence="2" id="KW-1185">Reference proteome</keyword>
<evidence type="ECO:0000313" key="2">
    <source>
        <dbReference type="Proteomes" id="UP000887116"/>
    </source>
</evidence>
<dbReference type="EMBL" id="BMAO01016095">
    <property type="protein sequence ID" value="GFR06203.1"/>
    <property type="molecule type" value="Genomic_DNA"/>
</dbReference>
<dbReference type="PANTHER" id="PTHR23409:SF21">
    <property type="entry name" value="CAPSID PROTEIN"/>
    <property type="match status" value="1"/>
</dbReference>
<dbReference type="Proteomes" id="UP000887116">
    <property type="component" value="Unassembled WGS sequence"/>
</dbReference>
<accession>A0A8X6J1S7</accession>
<evidence type="ECO:0000313" key="1">
    <source>
        <dbReference type="EMBL" id="GFR06203.1"/>
    </source>
</evidence>
<dbReference type="GO" id="GO:0005829">
    <property type="term" value="C:cytosol"/>
    <property type="evidence" value="ECO:0007669"/>
    <property type="project" value="TreeGrafter"/>
</dbReference>
<dbReference type="AlphaFoldDB" id="A0A8X6J1S7"/>
<name>A0A8X6J1S7_TRICU</name>
<proteinExistence type="predicted"/>
<reference evidence="1" key="1">
    <citation type="submission" date="2020-07" db="EMBL/GenBank/DDBJ databases">
        <title>Multicomponent nature underlies the extraordinary mechanical properties of spider dragline silk.</title>
        <authorList>
            <person name="Kono N."/>
            <person name="Nakamura H."/>
            <person name="Mori M."/>
            <person name="Yoshida Y."/>
            <person name="Ohtoshi R."/>
            <person name="Malay A.D."/>
            <person name="Moran D.A.P."/>
            <person name="Tomita M."/>
            <person name="Numata K."/>
            <person name="Arakawa K."/>
        </authorList>
    </citation>
    <scope>NUCLEOTIDE SEQUENCE</scope>
</reference>
<protein>
    <submittedName>
        <fullName evidence="1">Uncharacterized protein F54H12.2</fullName>
    </submittedName>
</protein>
<comment type="caution">
    <text evidence="1">The sequence shown here is derived from an EMBL/GenBank/DDBJ whole genome shotgun (WGS) entry which is preliminary data.</text>
</comment>
<dbReference type="GO" id="GO:0004748">
    <property type="term" value="F:ribonucleoside-diphosphate reductase activity, thioredoxin disulfide as acceptor"/>
    <property type="evidence" value="ECO:0007669"/>
    <property type="project" value="TreeGrafter"/>
</dbReference>
<organism evidence="1 2">
    <name type="scientific">Trichonephila clavata</name>
    <name type="common">Joro spider</name>
    <name type="synonym">Nephila clavata</name>
    <dbReference type="NCBI Taxonomy" id="2740835"/>
    <lineage>
        <taxon>Eukaryota</taxon>
        <taxon>Metazoa</taxon>
        <taxon>Ecdysozoa</taxon>
        <taxon>Arthropoda</taxon>
        <taxon>Chelicerata</taxon>
        <taxon>Arachnida</taxon>
        <taxon>Araneae</taxon>
        <taxon>Araneomorphae</taxon>
        <taxon>Entelegynae</taxon>
        <taxon>Araneoidea</taxon>
        <taxon>Nephilidae</taxon>
        <taxon>Trichonephila</taxon>
    </lineage>
</organism>
<gene>
    <name evidence="1" type="primary">F54H12.2_125</name>
    <name evidence="1" type="ORF">TNCT_449051</name>
</gene>
<dbReference type="PANTHER" id="PTHR23409">
    <property type="entry name" value="RIBONUCLEOSIDE-DIPHOSPHATE REDUCTASE SMALL CHAIN"/>
    <property type="match status" value="1"/>
</dbReference>
<sequence length="710" mass="80632">MAKRGHRLEPEHCIAHYQNQIGNANPYFSSDFPIQRGYGFFSSLRRYALPLMMQAGKYLGKRLLASGQNIVEDVSRGKSFRHAARDQLHQSGRDIKADILRKLQGGGGVKRKKISATPSNEATETESNRRVLQSLTVKMDRCYCTKSELELFQPEKIQLAIDGSSFVEIHPVASISDNNTIEFQITGLGDAYFDLSHVLLNIQAKILKTDGTAFVEADKCGPINYLLNTMFSECHISLNDRQISSESNYAYKTYIQSILFHPESSQKNFLRAGMFYKDTSSAFDDTDLTPAGTNLGLKQRYERVKEGKIFDMCGFLHIDLGTQPRLLISGTTVRVRLLKAKDNFSLLAKTGDFRLQIENISLFIRKCDVSSSIVIAHEKALEQALVQMPFTRIETKTFTLSSGLKSIIIPNAMNGILPSRMVLGLVSNAAFNGDFKKNPFNFKNYNLSYISLSENGVQIPMSAYTPSYKNNLFARNYLSLFTDLAQHNTNISLVEYKNSSCLYVFDLTQDYSASDPFNNVARSGDISIHLKFDEILPETVTLLVYMEMQSLIEIDKVEIYLQTFKNNMDTQTLLRLARSDPIIARRFGGVFASDQLPNNRGYYRSFIVNTDSSLEKGTHWQAMFFDEADKCTFFCSYGTDPRETLKFLSIKIRQKWNGIRKSYNISERHLVGCFVSIFYGIYLENYQSTDCEKHMFAKMNVSLHVLRKSS</sequence>
<dbReference type="Gene3D" id="3.40.395.10">
    <property type="entry name" value="Adenoviral Proteinase, Chain A"/>
    <property type="match status" value="1"/>
</dbReference>
<dbReference type="InterPro" id="IPR000358">
    <property type="entry name" value="RNR_small_fam"/>
</dbReference>